<dbReference type="EMBL" id="CATQJL010000223">
    <property type="protein sequence ID" value="CAJ0598096.1"/>
    <property type="molecule type" value="Genomic_DNA"/>
</dbReference>
<reference evidence="4" key="1">
    <citation type="submission" date="2023-07" db="EMBL/GenBank/DDBJ databases">
        <authorList>
            <consortium name="CYATHOMIX"/>
        </authorList>
    </citation>
    <scope>NUCLEOTIDE SEQUENCE</scope>
    <source>
        <strain evidence="4">N/A</strain>
    </source>
</reference>
<keyword evidence="1" id="KW-0175">Coiled coil</keyword>
<dbReference type="Proteomes" id="UP001176961">
    <property type="component" value="Unassembled WGS sequence"/>
</dbReference>
<name>A0AA36GTK0_CYLNA</name>
<feature type="region of interest" description="Disordered" evidence="2">
    <location>
        <begin position="1"/>
        <end position="69"/>
    </location>
</feature>
<feature type="compositionally biased region" description="Basic and acidic residues" evidence="2">
    <location>
        <begin position="9"/>
        <end position="48"/>
    </location>
</feature>
<dbReference type="Pfam" id="PF13837">
    <property type="entry name" value="Myb_DNA-bind_4"/>
    <property type="match status" value="1"/>
</dbReference>
<dbReference type="AlphaFoldDB" id="A0AA36GTK0"/>
<evidence type="ECO:0000259" key="3">
    <source>
        <dbReference type="PROSITE" id="PS51029"/>
    </source>
</evidence>
<feature type="coiled-coil region" evidence="1">
    <location>
        <begin position="83"/>
        <end position="110"/>
    </location>
</feature>
<organism evidence="4 5">
    <name type="scientific">Cylicocyclus nassatus</name>
    <name type="common">Nematode worm</name>
    <dbReference type="NCBI Taxonomy" id="53992"/>
    <lineage>
        <taxon>Eukaryota</taxon>
        <taxon>Metazoa</taxon>
        <taxon>Ecdysozoa</taxon>
        <taxon>Nematoda</taxon>
        <taxon>Chromadorea</taxon>
        <taxon>Rhabditida</taxon>
        <taxon>Rhabditina</taxon>
        <taxon>Rhabditomorpha</taxon>
        <taxon>Strongyloidea</taxon>
        <taxon>Strongylidae</taxon>
        <taxon>Cylicocyclus</taxon>
    </lineage>
</organism>
<evidence type="ECO:0000313" key="4">
    <source>
        <dbReference type="EMBL" id="CAJ0598096.1"/>
    </source>
</evidence>
<dbReference type="PROSITE" id="PS51029">
    <property type="entry name" value="MADF"/>
    <property type="match status" value="1"/>
</dbReference>
<feature type="region of interest" description="Disordered" evidence="2">
    <location>
        <begin position="558"/>
        <end position="592"/>
    </location>
</feature>
<feature type="compositionally biased region" description="Basic and acidic residues" evidence="2">
    <location>
        <begin position="569"/>
        <end position="578"/>
    </location>
</feature>
<feature type="domain" description="MADF" evidence="3">
    <location>
        <begin position="260"/>
        <end position="357"/>
    </location>
</feature>
<sequence length="656" mass="76406">MSKAKKEKKLQLEKERAAREEDEKRRDDYRDDRGSRDRERERDRDRKERHGRRDRSRGKRKQVIRRASSSRVPVVKKDWISCVAMLEADLARATADLEIARREIEELSAERPPPCLKCAVLQKNYEECQVHFRILVAKNRRETEAAEKTRIVERRRNMNLNKEVLEFNEDLHNVRRLFLYNEELVRQPQTLLEKALWEEIVLSKAIDEAFVARWRRERRQSAKTTGRGSARLAEAPAGERVSTATSALRLLPPFRRFCASPTRIVLALKCLLYRTSGMRGRSVVYRSDAERRHSIAEAWQRIEQRMNAMGYTFELPQLKKKWKQLKDQFVRENKMFEDHNSKWQFYEEMSFLNQNENLCNYERRSCSSADYLSNGDLSLQMNKTSDNGEPLFEPRAGVIEEEGTSRSTEVKSEVLDPEVDVTNLFGQERGAMVSSSGIVLSETVVDELLRMVLSRKDTLLNDSCDEKQKARAWKEVHEFIRAITKVTPSVEELKELFRRKQVYINDIVSQHGKTDIFSVHGFARYIQSIVSKCLPEEKFSARERELGTYILRKTLSPNEYAPSSRKRPRPGDSTERPQENGVCRECGSRNATRQSCPCTIDNECLKTSLQEMLKAQKAYFVVAKEVQREQLRVLSSLGSVLERVADKLPSFDFTCK</sequence>
<dbReference type="InterPro" id="IPR044822">
    <property type="entry name" value="Myb_DNA-bind_4"/>
</dbReference>
<keyword evidence="5" id="KW-1185">Reference proteome</keyword>
<dbReference type="InterPro" id="IPR006578">
    <property type="entry name" value="MADF-dom"/>
</dbReference>
<evidence type="ECO:0000313" key="5">
    <source>
        <dbReference type="Proteomes" id="UP001176961"/>
    </source>
</evidence>
<comment type="caution">
    <text evidence="4">The sequence shown here is derived from an EMBL/GenBank/DDBJ whole genome shotgun (WGS) entry which is preliminary data.</text>
</comment>
<feature type="compositionally biased region" description="Basic residues" evidence="2">
    <location>
        <begin position="49"/>
        <end position="64"/>
    </location>
</feature>
<protein>
    <recommendedName>
        <fullName evidence="3">MADF domain-containing protein</fullName>
    </recommendedName>
</protein>
<gene>
    <name evidence="4" type="ORF">CYNAS_LOCUS10079</name>
</gene>
<evidence type="ECO:0000256" key="1">
    <source>
        <dbReference type="SAM" id="Coils"/>
    </source>
</evidence>
<accession>A0AA36GTK0</accession>
<dbReference type="Gene3D" id="1.10.10.60">
    <property type="entry name" value="Homeodomain-like"/>
    <property type="match status" value="1"/>
</dbReference>
<evidence type="ECO:0000256" key="2">
    <source>
        <dbReference type="SAM" id="MobiDB-lite"/>
    </source>
</evidence>
<proteinExistence type="predicted"/>